<feature type="compositionally biased region" description="Gly residues" evidence="2">
    <location>
        <begin position="414"/>
        <end position="436"/>
    </location>
</feature>
<protein>
    <submittedName>
        <fullName evidence="5">Uncharacterized protein</fullName>
    </submittedName>
</protein>
<keyword evidence="6" id="KW-1185">Reference proteome</keyword>
<evidence type="ECO:0000259" key="3">
    <source>
        <dbReference type="Pfam" id="PF18041"/>
    </source>
</evidence>
<evidence type="ECO:0000313" key="5">
    <source>
        <dbReference type="EMBL" id="QIL46286.1"/>
    </source>
</evidence>
<dbReference type="InterPro" id="IPR040532">
    <property type="entry name" value="MapZ_C2"/>
</dbReference>
<feature type="domain" description="MapZ extracellular" evidence="3">
    <location>
        <begin position="194"/>
        <end position="317"/>
    </location>
</feature>
<feature type="coiled-coil region" evidence="1">
    <location>
        <begin position="60"/>
        <end position="87"/>
    </location>
</feature>
<proteinExistence type="predicted"/>
<name>A0A6G8AMR3_9ENTE</name>
<dbReference type="AlphaFoldDB" id="A0A6G8AMR3"/>
<dbReference type="EMBL" id="CP049886">
    <property type="protein sequence ID" value="QIL46286.1"/>
    <property type="molecule type" value="Genomic_DNA"/>
</dbReference>
<dbReference type="Proteomes" id="UP000500890">
    <property type="component" value="Chromosome"/>
</dbReference>
<dbReference type="InterPro" id="IPR041295">
    <property type="entry name" value="MapZ_EC1"/>
</dbReference>
<evidence type="ECO:0000313" key="6">
    <source>
        <dbReference type="Proteomes" id="UP000500890"/>
    </source>
</evidence>
<evidence type="ECO:0000256" key="2">
    <source>
        <dbReference type="SAM" id="MobiDB-lite"/>
    </source>
</evidence>
<dbReference type="Pfam" id="PF18708">
    <property type="entry name" value="MapZ_C2"/>
    <property type="match status" value="1"/>
</dbReference>
<dbReference type="RefSeq" id="WP_166007612.1">
    <property type="nucleotide sequence ID" value="NZ_CP049886.1"/>
</dbReference>
<reference evidence="5 6" key="1">
    <citation type="submission" date="2020-03" db="EMBL/GenBank/DDBJ databases">
        <title>Vagococcus sp. nov., isolated from beetles.</title>
        <authorList>
            <person name="Hyun D.-W."/>
            <person name="Bae J.-W."/>
        </authorList>
    </citation>
    <scope>NUCLEOTIDE SEQUENCE [LARGE SCALE GENOMIC DNA]</scope>
    <source>
        <strain evidence="5 6">HDW17A</strain>
    </source>
</reference>
<feature type="compositionally biased region" description="Basic and acidic residues" evidence="2">
    <location>
        <begin position="125"/>
        <end position="148"/>
    </location>
</feature>
<feature type="region of interest" description="Disordered" evidence="2">
    <location>
        <begin position="116"/>
        <end position="169"/>
    </location>
</feature>
<feature type="domain" description="MapZ extracellular C-terminal" evidence="4">
    <location>
        <begin position="454"/>
        <end position="530"/>
    </location>
</feature>
<evidence type="ECO:0000256" key="1">
    <source>
        <dbReference type="SAM" id="Coils"/>
    </source>
</evidence>
<sequence>MAKEIKCPNCGRVVTTTDGVCPNCDSFSADNKKIRKPASKVAGATAGVVAGSKAAEVEAKAAAAKAAKEAKAEVEKATKESAETVEETIQEKADDKLEKFAPAAAAVAAAKSAKAEASEEVAVDVEQKEEVKEKTKEETKEEVQKVEEAQVSIEEASDTDNTDSKKGSKGKKVATGLAALLLLGGGGYGYSKYQETTGGQSKTEMTQHADLAETHLNELYLNESKVFLSEDFNAEKLEKVVDEVAELKNKDLKADLEEQLTAVQAKAEKQFEVNNLFKEGIIKGDKLSEKPVFKTSLNKVPVTIEDPKDDFETLVNQGLTVAKKQLTEINEAKDALANLLDKDSKPKKDVTRKQYDEAKKLVDQLTDKDLKAKFEKDLATVDKVLSETEKAAKEKAASEQTQTQQQGQQSANGGNAGTAGSGGLDHGANSDGGGMVKDGVVIHGRTPGSTLDGDWSWAPGVQENFINTVISRGYVTPGGYTLVAKEILNGEAYYELYATRRDTAITQSFSDSQLPIYIVTVNAKTGSFRGGAPNYSDANKYK</sequence>
<organism evidence="5 6">
    <name type="scientific">Vagococcus coleopterorum</name>
    <dbReference type="NCBI Taxonomy" id="2714946"/>
    <lineage>
        <taxon>Bacteria</taxon>
        <taxon>Bacillati</taxon>
        <taxon>Bacillota</taxon>
        <taxon>Bacilli</taxon>
        <taxon>Lactobacillales</taxon>
        <taxon>Enterococcaceae</taxon>
        <taxon>Vagococcus</taxon>
    </lineage>
</organism>
<keyword evidence="1" id="KW-0175">Coiled coil</keyword>
<dbReference type="KEGG" id="vah:G7081_03980"/>
<dbReference type="Pfam" id="PF18041">
    <property type="entry name" value="MapZ_EC1"/>
    <property type="match status" value="1"/>
</dbReference>
<feature type="region of interest" description="Disordered" evidence="2">
    <location>
        <begin position="392"/>
        <end position="441"/>
    </location>
</feature>
<feature type="compositionally biased region" description="Low complexity" evidence="2">
    <location>
        <begin position="398"/>
        <end position="413"/>
    </location>
</feature>
<evidence type="ECO:0000259" key="4">
    <source>
        <dbReference type="Pfam" id="PF18708"/>
    </source>
</evidence>
<accession>A0A6G8AMR3</accession>
<gene>
    <name evidence="5" type="ORF">G7081_03980</name>
</gene>
<feature type="coiled-coil region" evidence="1">
    <location>
        <begin position="322"/>
        <end position="368"/>
    </location>
</feature>